<proteinExistence type="predicted"/>
<evidence type="ECO:0000313" key="2">
    <source>
        <dbReference type="EMBL" id="SNS90346.1"/>
    </source>
</evidence>
<dbReference type="RefSeq" id="WP_089245248.1">
    <property type="nucleotide sequence ID" value="NZ_FZPH01000002.1"/>
</dbReference>
<accession>A0A239I944</accession>
<feature type="region of interest" description="Disordered" evidence="1">
    <location>
        <begin position="1"/>
        <end position="28"/>
    </location>
</feature>
<dbReference type="Proteomes" id="UP000198362">
    <property type="component" value="Unassembled WGS sequence"/>
</dbReference>
<sequence length="67" mass="7484">MSTGAQRFDGSRQFSRGRESLDEQARRRGIVPVRDVADMADFGIFESDTELSAFLSHVDAERHANLA</sequence>
<evidence type="ECO:0000313" key="3">
    <source>
        <dbReference type="Proteomes" id="UP000198362"/>
    </source>
</evidence>
<keyword evidence="3" id="KW-1185">Reference proteome</keyword>
<dbReference type="EMBL" id="FZPH01000002">
    <property type="protein sequence ID" value="SNS90346.1"/>
    <property type="molecule type" value="Genomic_DNA"/>
</dbReference>
<dbReference type="OrthoDB" id="3482233at2"/>
<gene>
    <name evidence="2" type="ORF">SAMN05421812_102298</name>
</gene>
<organism evidence="2 3">
    <name type="scientific">Asanoa hainanensis</name>
    <dbReference type="NCBI Taxonomy" id="560556"/>
    <lineage>
        <taxon>Bacteria</taxon>
        <taxon>Bacillati</taxon>
        <taxon>Actinomycetota</taxon>
        <taxon>Actinomycetes</taxon>
        <taxon>Micromonosporales</taxon>
        <taxon>Micromonosporaceae</taxon>
        <taxon>Asanoa</taxon>
    </lineage>
</organism>
<protein>
    <submittedName>
        <fullName evidence="2">Uncharacterized protein</fullName>
    </submittedName>
</protein>
<name>A0A239I944_9ACTN</name>
<evidence type="ECO:0000256" key="1">
    <source>
        <dbReference type="SAM" id="MobiDB-lite"/>
    </source>
</evidence>
<feature type="compositionally biased region" description="Basic and acidic residues" evidence="1">
    <location>
        <begin position="16"/>
        <end position="26"/>
    </location>
</feature>
<reference evidence="2 3" key="1">
    <citation type="submission" date="2017-06" db="EMBL/GenBank/DDBJ databases">
        <authorList>
            <person name="Kim H.J."/>
            <person name="Triplett B.A."/>
        </authorList>
    </citation>
    <scope>NUCLEOTIDE SEQUENCE [LARGE SCALE GENOMIC DNA]</scope>
    <source>
        <strain evidence="2 3">CGMCC 4.5593</strain>
    </source>
</reference>
<dbReference type="AlphaFoldDB" id="A0A239I944"/>